<comment type="caution">
    <text evidence="4">The sequence shown here is derived from an EMBL/GenBank/DDBJ whole genome shotgun (WGS) entry which is preliminary data.</text>
</comment>
<protein>
    <submittedName>
        <fullName evidence="4">M1 family metallopeptidase</fullName>
        <ecNumber evidence="4">3.4.11.-</ecNumber>
    </submittedName>
</protein>
<proteinExistence type="predicted"/>
<sequence length="790" mass="91326">MKHLSLLAIACTLFVTAWSQDIRNNPHSNHGNKFEQLGTILPTPNEYRTASGAPGPKYWQQRADYDIQCELDENNNVLTGSETVTYFNNSPDVLTYIWFQLDENEHSNINNANYQNASTMPQAMTDEMLASMIEATGKVDNGYGVRIKKLTDATGNPLQYTINKTMMRVDLPTPLKPGQRYVIKIDWSYRITDRMKYGGRGGYEHFPEDGNNLYTMAQWYPRVCVYSDFQGWQHHQYTGRGEFALTFGNFNVQMTVPADHIVAATGECQNYPQVLTPQQLARYKTATNAKEPVEIVTLDEAIAAEKSKSTKKKTWIFKAENVRDFAWTSSRKFIWDGMPQMINGKKVMCMSFYGKEAYGLYRKFSTRVVAHTIKTYSDFTFPYPYPVAQSVEAENGMEYPMICFNYGRTEKDGTYSENIKNGMIGVIIHEVGHNFFPMIVNSDERQWSWMDEGLNSFVEYLTEELWDNKFPTKKGWAGAIVDYMKLPKDQLEPIMTNSENIVRFGPNAYTKPATALNILRETIMGRELFDFAFKEYARRWAFKHPTPADFFRTMEDASGEDLDWFWRGWFYGIDPVDISLDTVKYAKAELNSEVPKPYTIQRKVDPPATNPYDDISKIRNREDKNIKFYTDIDTAARDFYWRYARGLEKIDTSHTFPVEIPMTITALTPEAKEKFANSYFYELSFSNKGGLVMPIIIEWTFKDGTKEIDRIPAQIWRLNEEKVKKFFVKNKEVVSIQLDPYQETADIDVTNNSWRTMPAPTRFKAYSQEVEAPGRRRSKNTGKNPMQLAQ</sequence>
<keyword evidence="4" id="KW-0031">Aminopeptidase</keyword>
<dbReference type="Pfam" id="PF01433">
    <property type="entry name" value="Peptidase_M1"/>
    <property type="match status" value="1"/>
</dbReference>
<gene>
    <name evidence="4" type="ORF">V2H41_00175</name>
</gene>
<dbReference type="RefSeq" id="WP_330973086.1">
    <property type="nucleotide sequence ID" value="NZ_JAZGLY010000001.1"/>
</dbReference>
<evidence type="ECO:0000256" key="1">
    <source>
        <dbReference type="SAM" id="MobiDB-lite"/>
    </source>
</evidence>
<dbReference type="GO" id="GO:0004177">
    <property type="term" value="F:aminopeptidase activity"/>
    <property type="evidence" value="ECO:0007669"/>
    <property type="project" value="UniProtKB-KW"/>
</dbReference>
<keyword evidence="5" id="KW-1185">Reference proteome</keyword>
<dbReference type="InterPro" id="IPR027268">
    <property type="entry name" value="Peptidase_M4/M1_CTD_sf"/>
</dbReference>
<dbReference type="CDD" id="cd09604">
    <property type="entry name" value="M1_APN_like"/>
    <property type="match status" value="1"/>
</dbReference>
<accession>A0ABU7RCG0</accession>
<dbReference type="Gene3D" id="1.10.390.10">
    <property type="entry name" value="Neutral Protease Domain 2"/>
    <property type="match status" value="1"/>
</dbReference>
<feature type="region of interest" description="Disordered" evidence="1">
    <location>
        <begin position="765"/>
        <end position="790"/>
    </location>
</feature>
<feature type="domain" description="Peptidase M1 membrane alanine aminopeptidase" evidence="3">
    <location>
        <begin position="371"/>
        <end position="569"/>
    </location>
</feature>
<evidence type="ECO:0000313" key="5">
    <source>
        <dbReference type="Proteomes" id="UP001357452"/>
    </source>
</evidence>
<evidence type="ECO:0000259" key="3">
    <source>
        <dbReference type="Pfam" id="PF01433"/>
    </source>
</evidence>
<dbReference type="EMBL" id="JAZGLY010000001">
    <property type="protein sequence ID" value="MEE6185675.1"/>
    <property type="molecule type" value="Genomic_DNA"/>
</dbReference>
<reference evidence="4 5" key="1">
    <citation type="submission" date="2024-01" db="EMBL/GenBank/DDBJ databases">
        <title>Niabella digestum sp. nov., isolated from waste digestion system.</title>
        <authorList>
            <person name="Zhang L."/>
        </authorList>
    </citation>
    <scope>NUCLEOTIDE SEQUENCE [LARGE SCALE GENOMIC DNA]</scope>
    <source>
        <strain evidence="4 5">A18</strain>
    </source>
</reference>
<feature type="signal peptide" evidence="2">
    <location>
        <begin position="1"/>
        <end position="19"/>
    </location>
</feature>
<feature type="compositionally biased region" description="Polar residues" evidence="1">
    <location>
        <begin position="781"/>
        <end position="790"/>
    </location>
</feature>
<dbReference type="Proteomes" id="UP001357452">
    <property type="component" value="Unassembled WGS sequence"/>
</dbReference>
<evidence type="ECO:0000313" key="4">
    <source>
        <dbReference type="EMBL" id="MEE6185675.1"/>
    </source>
</evidence>
<organism evidence="4 5">
    <name type="scientific">Niabella digestorum</name>
    <dbReference type="NCBI Taxonomy" id="3117701"/>
    <lineage>
        <taxon>Bacteria</taxon>
        <taxon>Pseudomonadati</taxon>
        <taxon>Bacteroidota</taxon>
        <taxon>Chitinophagia</taxon>
        <taxon>Chitinophagales</taxon>
        <taxon>Chitinophagaceae</taxon>
        <taxon>Niabella</taxon>
    </lineage>
</organism>
<name>A0ABU7RCG0_9BACT</name>
<evidence type="ECO:0000256" key="2">
    <source>
        <dbReference type="SAM" id="SignalP"/>
    </source>
</evidence>
<dbReference type="InterPro" id="IPR014782">
    <property type="entry name" value="Peptidase_M1_dom"/>
</dbReference>
<feature type="chain" id="PRO_5047141938" evidence="2">
    <location>
        <begin position="20"/>
        <end position="790"/>
    </location>
</feature>
<keyword evidence="4" id="KW-0378">Hydrolase</keyword>
<dbReference type="EC" id="3.4.11.-" evidence="4"/>
<keyword evidence="4" id="KW-0645">Protease</keyword>
<keyword evidence="2" id="KW-0732">Signal</keyword>
<dbReference type="SUPFAM" id="SSF55486">
    <property type="entry name" value="Metalloproteases ('zincins'), catalytic domain"/>
    <property type="match status" value="1"/>
</dbReference>